<evidence type="ECO:0008006" key="4">
    <source>
        <dbReference type="Google" id="ProtNLM"/>
    </source>
</evidence>
<dbReference type="Proteomes" id="UP000610303">
    <property type="component" value="Unassembled WGS sequence"/>
</dbReference>
<name>A0A918CAU8_AGRME</name>
<dbReference type="EMBL" id="BMRJ01000001">
    <property type="protein sequence ID" value="GGR14938.1"/>
    <property type="molecule type" value="Genomic_DNA"/>
</dbReference>
<evidence type="ECO:0000313" key="3">
    <source>
        <dbReference type="Proteomes" id="UP000610303"/>
    </source>
</evidence>
<dbReference type="GO" id="GO:0006596">
    <property type="term" value="P:polyamine biosynthetic process"/>
    <property type="evidence" value="ECO:0007669"/>
    <property type="project" value="UniProtKB-KW"/>
</dbReference>
<reference evidence="2" key="2">
    <citation type="submission" date="2020-09" db="EMBL/GenBank/DDBJ databases">
        <authorList>
            <person name="Sun Q."/>
            <person name="Ohkuma M."/>
        </authorList>
    </citation>
    <scope>NUCLEOTIDE SEQUENCE</scope>
    <source>
        <strain evidence="2">JCM 3346</strain>
    </source>
</reference>
<evidence type="ECO:0000256" key="1">
    <source>
        <dbReference type="ARBA" id="ARBA00023115"/>
    </source>
</evidence>
<protein>
    <recommendedName>
        <fullName evidence="4">Spermidine synthase</fullName>
    </recommendedName>
</protein>
<dbReference type="SUPFAM" id="SSF53335">
    <property type="entry name" value="S-adenosyl-L-methionine-dependent methyltransferases"/>
    <property type="match status" value="1"/>
</dbReference>
<keyword evidence="1" id="KW-0620">Polyamine biosynthesis</keyword>
<dbReference type="InterPro" id="IPR029063">
    <property type="entry name" value="SAM-dependent_MTases_sf"/>
</dbReference>
<proteinExistence type="predicted"/>
<gene>
    <name evidence="2" type="ORF">GCM10010196_04540</name>
</gene>
<dbReference type="PANTHER" id="PTHR43317:SF1">
    <property type="entry name" value="THERMOSPERMINE SYNTHASE ACAULIS5"/>
    <property type="match status" value="1"/>
</dbReference>
<organism evidence="2 3">
    <name type="scientific">Agromyces mediolanus</name>
    <name type="common">Corynebacterium mediolanum</name>
    <dbReference type="NCBI Taxonomy" id="41986"/>
    <lineage>
        <taxon>Bacteria</taxon>
        <taxon>Bacillati</taxon>
        <taxon>Actinomycetota</taxon>
        <taxon>Actinomycetes</taxon>
        <taxon>Micrococcales</taxon>
        <taxon>Microbacteriaceae</taxon>
        <taxon>Agromyces</taxon>
    </lineage>
</organism>
<dbReference type="Gene3D" id="3.40.50.150">
    <property type="entry name" value="Vaccinia Virus protein VP39"/>
    <property type="match status" value="1"/>
</dbReference>
<sequence>MTRIEFERDVFSSHGWTLLVDGTAQSHVDAEDPGRLFFEYVRRIGHVIDAMATPGAPLRALHLGGGALTIPRYVAATRPGSAQLVVELDAELLDLVLERLPAPAGVETRIADAAHAVPALREAGAGFDLVVLDLYSRLDPPAFVADVAFQRELLALLDPADGPPLLIANVADAAGLGRLREQARAIARARPGTELLVAGDAGVLAGAEEGNAVLVAGPAGIPPLVAERLALHGPHPASVLERDRLDAVLFGAC</sequence>
<dbReference type="AlphaFoldDB" id="A0A918CAU8"/>
<dbReference type="RefSeq" id="WP_229781490.1">
    <property type="nucleotide sequence ID" value="NZ_BMRJ01000001.1"/>
</dbReference>
<reference evidence="2" key="1">
    <citation type="journal article" date="2014" name="Int. J. Syst. Evol. Microbiol.">
        <title>Complete genome sequence of Corynebacterium casei LMG S-19264T (=DSM 44701T), isolated from a smear-ripened cheese.</title>
        <authorList>
            <consortium name="US DOE Joint Genome Institute (JGI-PGF)"/>
            <person name="Walter F."/>
            <person name="Albersmeier A."/>
            <person name="Kalinowski J."/>
            <person name="Ruckert C."/>
        </authorList>
    </citation>
    <scope>NUCLEOTIDE SEQUENCE</scope>
    <source>
        <strain evidence="2">JCM 3346</strain>
    </source>
</reference>
<evidence type="ECO:0000313" key="2">
    <source>
        <dbReference type="EMBL" id="GGR14938.1"/>
    </source>
</evidence>
<keyword evidence="3" id="KW-1185">Reference proteome</keyword>
<dbReference type="PANTHER" id="PTHR43317">
    <property type="entry name" value="THERMOSPERMINE SYNTHASE ACAULIS5"/>
    <property type="match status" value="1"/>
</dbReference>
<dbReference type="NCBIfam" id="NF037959">
    <property type="entry name" value="MFS_SpdSyn"/>
    <property type="match status" value="1"/>
</dbReference>
<accession>A0A918CAU8</accession>
<comment type="caution">
    <text evidence="2">The sequence shown here is derived from an EMBL/GenBank/DDBJ whole genome shotgun (WGS) entry which is preliminary data.</text>
</comment>